<feature type="binding site" evidence="9">
    <location>
        <position position="341"/>
    </location>
    <ligand>
        <name>K(+)</name>
        <dbReference type="ChEBI" id="CHEBI:29103"/>
    </ligand>
</feature>
<dbReference type="Proteomes" id="UP000612055">
    <property type="component" value="Unassembled WGS sequence"/>
</dbReference>
<evidence type="ECO:0000313" key="14">
    <source>
        <dbReference type="EMBL" id="KAG2493634.1"/>
    </source>
</evidence>
<feature type="binding site" evidence="9">
    <location>
        <position position="395"/>
    </location>
    <ligand>
        <name>K(+)</name>
        <dbReference type="ChEBI" id="CHEBI:29103"/>
    </ligand>
</feature>
<keyword evidence="4 9" id="KW-0418">Kinase</keyword>
<keyword evidence="9" id="KW-0539">Nucleus</keyword>
<gene>
    <name evidence="14" type="ORF">HYH03_008151</name>
</gene>
<feature type="binding site" evidence="9">
    <location>
        <begin position="346"/>
        <end position="347"/>
    </location>
    <ligand>
        <name>ATP</name>
        <dbReference type="ChEBI" id="CHEBI:30616"/>
    </ligand>
</feature>
<dbReference type="EC" id="2.7.1.15" evidence="9"/>
<feature type="binding site" evidence="9">
    <location>
        <position position="347"/>
    </location>
    <ligand>
        <name>substrate</name>
    </ligand>
</feature>
<dbReference type="HAMAP" id="MF_01987">
    <property type="entry name" value="Ribokinase"/>
    <property type="match status" value="1"/>
</dbReference>
<keyword evidence="6 9" id="KW-0460">Magnesium</keyword>
<feature type="binding site" evidence="9">
    <location>
        <position position="208"/>
    </location>
    <ligand>
        <name>substrate</name>
    </ligand>
</feature>
<evidence type="ECO:0000256" key="2">
    <source>
        <dbReference type="ARBA" id="ARBA00022723"/>
    </source>
</evidence>
<dbReference type="Pfam" id="PF00294">
    <property type="entry name" value="PfkB"/>
    <property type="match status" value="2"/>
</dbReference>
<comment type="subunit">
    <text evidence="9">Homodimer.</text>
</comment>
<dbReference type="GO" id="GO:0005737">
    <property type="term" value="C:cytoplasm"/>
    <property type="evidence" value="ECO:0007669"/>
    <property type="project" value="UniProtKB-SubCell"/>
</dbReference>
<dbReference type="GO" id="GO:0046872">
    <property type="term" value="F:metal ion binding"/>
    <property type="evidence" value="ECO:0007669"/>
    <property type="project" value="UniProtKB-KW"/>
</dbReference>
<dbReference type="UniPathway" id="UPA00916">
    <property type="reaction ID" value="UER00889"/>
</dbReference>
<comment type="cofactor">
    <cofactor evidence="9">
        <name>Mg(2+)</name>
        <dbReference type="ChEBI" id="CHEBI:18420"/>
    </cofactor>
    <text evidence="9">Requires a divalent cation, most likely magnesium in vivo, as an electrophilic catalyst to aid phosphoryl group transfer. It is the chelate of the metal and the nucleotide that is the actual substrate.</text>
</comment>
<keyword evidence="3 9" id="KW-0547">Nucleotide-binding</keyword>
<dbReference type="AlphaFoldDB" id="A0A835Y1M9"/>
<dbReference type="Pfam" id="PF01261">
    <property type="entry name" value="AP_endonuc_2"/>
    <property type="match status" value="1"/>
</dbReference>
<name>A0A835Y1M9_9CHLO</name>
<dbReference type="GO" id="GO:0005634">
    <property type="term" value="C:nucleus"/>
    <property type="evidence" value="ECO:0007669"/>
    <property type="project" value="UniProtKB-SubCell"/>
</dbReference>
<feature type="binding site" evidence="9">
    <location>
        <position position="393"/>
    </location>
    <ligand>
        <name>K(+)</name>
        <dbReference type="ChEBI" id="CHEBI:29103"/>
    </ligand>
</feature>
<evidence type="ECO:0000256" key="4">
    <source>
        <dbReference type="ARBA" id="ARBA00022777"/>
    </source>
</evidence>
<dbReference type="Gene3D" id="3.40.1190.20">
    <property type="match status" value="1"/>
</dbReference>
<feature type="domain" description="Carbohydrate kinase PfkB" evidence="12">
    <location>
        <begin position="332"/>
        <end position="403"/>
    </location>
</feature>
<organism evidence="14 15">
    <name type="scientific">Edaphochlamys debaryana</name>
    <dbReference type="NCBI Taxonomy" id="47281"/>
    <lineage>
        <taxon>Eukaryota</taxon>
        <taxon>Viridiplantae</taxon>
        <taxon>Chlorophyta</taxon>
        <taxon>core chlorophytes</taxon>
        <taxon>Chlorophyceae</taxon>
        <taxon>CS clade</taxon>
        <taxon>Chlamydomonadales</taxon>
        <taxon>Chlamydomonadales incertae sedis</taxon>
        <taxon>Edaphochlamys</taxon>
    </lineage>
</organism>
<protein>
    <recommendedName>
        <fullName evidence="9">Ribokinase</fullName>
        <shortName evidence="9">RK</shortName>
        <ecNumber evidence="9">2.7.1.15</ecNumber>
    </recommendedName>
</protein>
<feature type="signal peptide" evidence="11">
    <location>
        <begin position="1"/>
        <end position="23"/>
    </location>
</feature>
<keyword evidence="15" id="KW-1185">Reference proteome</keyword>
<comment type="caution">
    <text evidence="9">Lacks conserved residue(s) required for the propagation of feature annotation.</text>
</comment>
<dbReference type="PANTHER" id="PTHR10584">
    <property type="entry name" value="SUGAR KINASE"/>
    <property type="match status" value="1"/>
</dbReference>
<feature type="domain" description="Xylose isomerase-like TIM barrel" evidence="13">
    <location>
        <begin position="568"/>
        <end position="768"/>
    </location>
</feature>
<dbReference type="InterPro" id="IPR011877">
    <property type="entry name" value="Ribokinase"/>
</dbReference>
<dbReference type="GO" id="GO:0005524">
    <property type="term" value="F:ATP binding"/>
    <property type="evidence" value="ECO:0007669"/>
    <property type="project" value="UniProtKB-UniRule"/>
</dbReference>
<comment type="function">
    <text evidence="9">Catalyzes the phosphorylation of ribose at O-5 in a reaction requiring ATP and magnesium. The resulting D-ribose-5-phosphate can then be used either for sythesis of nucleotides, histidine, and tryptophan, or as a component of the pentose phosphate pathway.</text>
</comment>
<dbReference type="PRINTS" id="PR00990">
    <property type="entry name" value="RIBOKINASE"/>
</dbReference>
<evidence type="ECO:0000256" key="5">
    <source>
        <dbReference type="ARBA" id="ARBA00022840"/>
    </source>
</evidence>
<evidence type="ECO:0000259" key="13">
    <source>
        <dbReference type="Pfam" id="PF01261"/>
    </source>
</evidence>
<evidence type="ECO:0000313" key="15">
    <source>
        <dbReference type="Proteomes" id="UP000612055"/>
    </source>
</evidence>
<dbReference type="SUPFAM" id="SSF53613">
    <property type="entry name" value="Ribokinase-like"/>
    <property type="match status" value="1"/>
</dbReference>
<keyword evidence="7 9" id="KW-0630">Potassium</keyword>
<keyword evidence="11" id="KW-0732">Signal</keyword>
<dbReference type="PANTHER" id="PTHR10584:SF166">
    <property type="entry name" value="RIBOKINASE"/>
    <property type="match status" value="1"/>
</dbReference>
<feature type="chain" id="PRO_5032289268" description="Ribokinase" evidence="11">
    <location>
        <begin position="24"/>
        <end position="868"/>
    </location>
</feature>
<feature type="domain" description="Carbohydrate kinase PfkB" evidence="12">
    <location>
        <begin position="36"/>
        <end position="306"/>
    </location>
</feature>
<feature type="binding site" evidence="9">
    <location>
        <position position="343"/>
    </location>
    <ligand>
        <name>K(+)</name>
        <dbReference type="ChEBI" id="CHEBI:29103"/>
    </ligand>
</feature>
<feature type="active site" description="Proton acceptor" evidence="9">
    <location>
        <position position="347"/>
    </location>
</feature>
<dbReference type="GO" id="GO:0019303">
    <property type="term" value="P:D-ribose catabolic process"/>
    <property type="evidence" value="ECO:0007669"/>
    <property type="project" value="UniProtKB-UniRule"/>
</dbReference>
<dbReference type="GO" id="GO:0004747">
    <property type="term" value="F:ribokinase activity"/>
    <property type="evidence" value="ECO:0007669"/>
    <property type="project" value="UniProtKB-UniRule"/>
</dbReference>
<dbReference type="Gene3D" id="3.20.20.150">
    <property type="entry name" value="Divalent-metal-dependent TIM barrel enzymes"/>
    <property type="match status" value="1"/>
</dbReference>
<comment type="activity regulation">
    <text evidence="9">Activated by a monovalent cation that binds near, but not in, the active site. The most likely occupant of the site in vivo is potassium. Ion binding induces a conformational change that may alter substrate affinity.</text>
</comment>
<dbReference type="SUPFAM" id="SSF51658">
    <property type="entry name" value="Xylose isomerase-like"/>
    <property type="match status" value="1"/>
</dbReference>
<evidence type="ECO:0000259" key="12">
    <source>
        <dbReference type="Pfam" id="PF00294"/>
    </source>
</evidence>
<evidence type="ECO:0000256" key="8">
    <source>
        <dbReference type="ARBA" id="ARBA00023277"/>
    </source>
</evidence>
<comment type="caution">
    <text evidence="14">The sequence shown here is derived from an EMBL/GenBank/DDBJ whole genome shotgun (WGS) entry which is preliminary data.</text>
</comment>
<keyword evidence="2 9" id="KW-0479">Metal-binding</keyword>
<dbReference type="OrthoDB" id="415590at2759"/>
<keyword evidence="5 9" id="KW-0067">ATP-binding</keyword>
<feature type="binding site" evidence="9">
    <location>
        <begin position="72"/>
        <end position="76"/>
    </location>
    <ligand>
        <name>substrate</name>
    </ligand>
</feature>
<dbReference type="InterPro" id="IPR011611">
    <property type="entry name" value="PfkB_dom"/>
</dbReference>
<dbReference type="InterPro" id="IPR013022">
    <property type="entry name" value="Xyl_isomerase-like_TIM-brl"/>
</dbReference>
<evidence type="ECO:0000256" key="11">
    <source>
        <dbReference type="SAM" id="SignalP"/>
    </source>
</evidence>
<evidence type="ECO:0000256" key="1">
    <source>
        <dbReference type="ARBA" id="ARBA00022679"/>
    </source>
</evidence>
<feature type="binding site" evidence="9">
    <location>
        <position position="390"/>
    </location>
    <ligand>
        <name>K(+)</name>
        <dbReference type="ChEBI" id="CHEBI:29103"/>
    </ligand>
</feature>
<dbReference type="EMBL" id="JAEHOE010000036">
    <property type="protein sequence ID" value="KAG2493634.1"/>
    <property type="molecule type" value="Genomic_DNA"/>
</dbReference>
<evidence type="ECO:0000256" key="6">
    <source>
        <dbReference type="ARBA" id="ARBA00022842"/>
    </source>
</evidence>
<feature type="region of interest" description="Disordered" evidence="10">
    <location>
        <begin position="461"/>
        <end position="482"/>
    </location>
</feature>
<accession>A0A835Y1M9</accession>
<feature type="binding site" evidence="9">
    <location>
        <begin position="42"/>
        <end position="44"/>
    </location>
    <ligand>
        <name>substrate</name>
    </ligand>
</feature>
<feature type="binding site" evidence="9">
    <location>
        <position position="399"/>
    </location>
    <ligand>
        <name>K(+)</name>
        <dbReference type="ChEBI" id="CHEBI:29103"/>
    </ligand>
</feature>
<dbReference type="InterPro" id="IPR002139">
    <property type="entry name" value="Ribo/fructo_kinase"/>
</dbReference>
<proteinExistence type="inferred from homology"/>
<comment type="subcellular location">
    <subcellularLocation>
        <location evidence="9">Cytoplasm</location>
    </subcellularLocation>
    <subcellularLocation>
        <location evidence="9">Nucleus</location>
    </subcellularLocation>
</comment>
<evidence type="ECO:0000256" key="7">
    <source>
        <dbReference type="ARBA" id="ARBA00022958"/>
    </source>
</evidence>
<keyword evidence="8 9" id="KW-0119">Carbohydrate metabolism</keyword>
<comment type="similarity">
    <text evidence="9">Belongs to the carbohydrate kinase PfkB family. Ribokinase subfamily.</text>
</comment>
<keyword evidence="1 9" id="KW-0808">Transferase</keyword>
<dbReference type="InterPro" id="IPR029056">
    <property type="entry name" value="Ribokinase-like"/>
</dbReference>
<keyword evidence="9" id="KW-0963">Cytoplasm</keyword>
<sequence>MAARRATSTPLLSLLAFFTLAYAAERSSFQSDGPLLVVGSINVDTTVHLDSLPRRSETKIALRPSPTLAVGGKGANQAVAAALLSAGATRAPARFVCRLGEDAYLPWLQAELARAGLDTSASRVVANMSTGAGIVWLDAEGAATSVVLGGANAEGWSMLPPSDQEAQEGQAPSAAELAAREATLLAQHAAEVVAGGGSGSSALLLQREVPERVNEAFAAAAAAAGVPVFLDAGGDNSPLSRRLLAAVDFLAPNEQELQRLTGEPTASDEQVAAAAGRLMAAGARNVLVTLEARGSLLLLGEEVAEAQREAADAEGGNGRRCRPVRAIRQPALPVPGGVVVDATAAGDAFRAALAVALVEGRRGPGATAAAASGPDYEEALRFAAAAGAIAVSRIGAMPSLPTRAEVEQLLAQHASSAAADAWDAPDLLAAAAQAAAAASPASPATAAAASIAESDAAADALDGRSGTCSNPDPAAADPAADEAADEACPFRFGARLNSMKSRRDLLAASTPADGDSAAASELSALLQGNGPLAWVARQGLVAAAGGGGCSASGGGSAGLSVAYLNHPEHLRGFSLEQVQQALSAAGLRAGGVAMRFPADPFRAGAFTNPSAALRRAAVALAAEGCAWAAQLAAAEAGAAGGGGEAHGHLVVWSAYDGYDYHLQADYAAAWQASLDAFRELADACAKLGVAVSLEPKPTDPSSRFAFLPNTASALAFVRAVGRPNLGLTLDTGHMLMAGESLAQSVAEVAAAGKLFGLHLNDAHSRIGAEDGLVFGSVHAAAAQELVYYLRYKLPAHHAGPYSSGRLALPHAFFDTFPLNEDPVAEAATNVAAFRAMWARAGRLRRGGLEACLAAHDALCSLRLMARVA</sequence>
<evidence type="ECO:0000256" key="3">
    <source>
        <dbReference type="ARBA" id="ARBA00022741"/>
    </source>
</evidence>
<dbReference type="InterPro" id="IPR036237">
    <property type="entry name" value="Xyl_isomerase-like_sf"/>
</dbReference>
<evidence type="ECO:0000256" key="9">
    <source>
        <dbReference type="HAMAP-Rule" id="MF_03215"/>
    </source>
</evidence>
<comment type="pathway">
    <text evidence="9">Carbohydrate metabolism; D-ribose degradation; D-ribose 5-phosphate from beta-D-ribopyranose: step 2/2.</text>
</comment>
<reference evidence="14" key="1">
    <citation type="journal article" date="2020" name="bioRxiv">
        <title>Comparative genomics of Chlamydomonas.</title>
        <authorList>
            <person name="Craig R.J."/>
            <person name="Hasan A.R."/>
            <person name="Ness R.W."/>
            <person name="Keightley P.D."/>
        </authorList>
    </citation>
    <scope>NUCLEOTIDE SEQUENCE</scope>
    <source>
        <strain evidence="14">CCAP 11/70</strain>
    </source>
</reference>
<comment type="catalytic activity">
    <reaction evidence="9">
        <text>D-ribose + ATP = D-ribose 5-phosphate + ADP + H(+)</text>
        <dbReference type="Rhea" id="RHEA:13697"/>
        <dbReference type="ChEBI" id="CHEBI:15378"/>
        <dbReference type="ChEBI" id="CHEBI:30616"/>
        <dbReference type="ChEBI" id="CHEBI:47013"/>
        <dbReference type="ChEBI" id="CHEBI:78346"/>
        <dbReference type="ChEBI" id="CHEBI:456216"/>
        <dbReference type="EC" id="2.7.1.15"/>
    </reaction>
</comment>
<evidence type="ECO:0000256" key="10">
    <source>
        <dbReference type="SAM" id="MobiDB-lite"/>
    </source>
</evidence>
<feature type="binding site" evidence="9">
    <location>
        <position position="253"/>
    </location>
    <ligand>
        <name>ATP</name>
        <dbReference type="ChEBI" id="CHEBI:30616"/>
    </ligand>
</feature>